<name>A0A9D9DCU6_9PROT</name>
<evidence type="ECO:0000256" key="7">
    <source>
        <dbReference type="ARBA" id="ARBA00049244"/>
    </source>
</evidence>
<dbReference type="PANTHER" id="PTHR34388">
    <property type="entry name" value="DNA POLYMERASE III SUBUNIT DELTA"/>
    <property type="match status" value="1"/>
</dbReference>
<comment type="similarity">
    <text evidence="6">Belongs to the DNA polymerase HolA subunit family.</text>
</comment>
<evidence type="ECO:0000256" key="3">
    <source>
        <dbReference type="ARBA" id="ARBA00022695"/>
    </source>
</evidence>
<evidence type="ECO:0000313" key="8">
    <source>
        <dbReference type="EMBL" id="MBO8425439.1"/>
    </source>
</evidence>
<evidence type="ECO:0000256" key="6">
    <source>
        <dbReference type="ARBA" id="ARBA00034754"/>
    </source>
</evidence>
<accession>A0A9D9DCU6</accession>
<gene>
    <name evidence="8" type="primary">holA</name>
    <name evidence="8" type="ORF">IAC69_03090</name>
</gene>
<keyword evidence="5" id="KW-0239">DNA-directed DNA polymerase</keyword>
<dbReference type="GO" id="GO:0006261">
    <property type="term" value="P:DNA-templated DNA replication"/>
    <property type="evidence" value="ECO:0007669"/>
    <property type="project" value="TreeGrafter"/>
</dbReference>
<comment type="catalytic activity">
    <reaction evidence="7">
        <text>DNA(n) + a 2'-deoxyribonucleoside 5'-triphosphate = DNA(n+1) + diphosphate</text>
        <dbReference type="Rhea" id="RHEA:22508"/>
        <dbReference type="Rhea" id="RHEA-COMP:17339"/>
        <dbReference type="Rhea" id="RHEA-COMP:17340"/>
        <dbReference type="ChEBI" id="CHEBI:33019"/>
        <dbReference type="ChEBI" id="CHEBI:61560"/>
        <dbReference type="ChEBI" id="CHEBI:173112"/>
        <dbReference type="EC" id="2.7.7.7"/>
    </reaction>
</comment>
<organism evidence="8 9">
    <name type="scientific">Candidatus Enterousia avistercoris</name>
    <dbReference type="NCBI Taxonomy" id="2840788"/>
    <lineage>
        <taxon>Bacteria</taxon>
        <taxon>Pseudomonadati</taxon>
        <taxon>Pseudomonadota</taxon>
        <taxon>Alphaproteobacteria</taxon>
        <taxon>Candidatus Enterousia</taxon>
    </lineage>
</organism>
<proteinExistence type="inferred from homology"/>
<dbReference type="Gene3D" id="1.10.8.60">
    <property type="match status" value="1"/>
</dbReference>
<evidence type="ECO:0000256" key="2">
    <source>
        <dbReference type="ARBA" id="ARBA00022679"/>
    </source>
</evidence>
<dbReference type="EMBL" id="JADINC010000049">
    <property type="protein sequence ID" value="MBO8425439.1"/>
    <property type="molecule type" value="Genomic_DNA"/>
</dbReference>
<protein>
    <recommendedName>
        <fullName evidence="1">DNA-directed DNA polymerase</fullName>
        <ecNumber evidence="1">2.7.7.7</ecNumber>
    </recommendedName>
</protein>
<dbReference type="AlphaFoldDB" id="A0A9D9DCU6"/>
<dbReference type="EC" id="2.7.7.7" evidence="1"/>
<comment type="caution">
    <text evidence="8">The sequence shown here is derived from an EMBL/GenBank/DDBJ whole genome shotgun (WGS) entry which is preliminary data.</text>
</comment>
<evidence type="ECO:0000256" key="4">
    <source>
        <dbReference type="ARBA" id="ARBA00022705"/>
    </source>
</evidence>
<keyword evidence="4" id="KW-0235">DNA replication</keyword>
<dbReference type="PANTHER" id="PTHR34388:SF1">
    <property type="entry name" value="DNA POLYMERASE III SUBUNIT DELTA"/>
    <property type="match status" value="1"/>
</dbReference>
<dbReference type="GO" id="GO:0009360">
    <property type="term" value="C:DNA polymerase III complex"/>
    <property type="evidence" value="ECO:0007669"/>
    <property type="project" value="TreeGrafter"/>
</dbReference>
<reference evidence="8" key="1">
    <citation type="submission" date="2020-10" db="EMBL/GenBank/DDBJ databases">
        <authorList>
            <person name="Gilroy R."/>
        </authorList>
    </citation>
    <scope>NUCLEOTIDE SEQUENCE</scope>
    <source>
        <strain evidence="8">8207</strain>
    </source>
</reference>
<dbReference type="NCBIfam" id="TIGR01128">
    <property type="entry name" value="holA"/>
    <property type="match status" value="1"/>
</dbReference>
<dbReference type="InterPro" id="IPR005790">
    <property type="entry name" value="DNA_polIII_delta"/>
</dbReference>
<dbReference type="SUPFAM" id="SSF48019">
    <property type="entry name" value="post-AAA+ oligomerization domain-like"/>
    <property type="match status" value="1"/>
</dbReference>
<dbReference type="InterPro" id="IPR008921">
    <property type="entry name" value="DNA_pol3_clamp-load_cplx_C"/>
</dbReference>
<dbReference type="Gene3D" id="1.20.272.10">
    <property type="match status" value="1"/>
</dbReference>
<reference evidence="8" key="2">
    <citation type="journal article" date="2021" name="PeerJ">
        <title>Extensive microbial diversity within the chicken gut microbiome revealed by metagenomics and culture.</title>
        <authorList>
            <person name="Gilroy R."/>
            <person name="Ravi A."/>
            <person name="Getino M."/>
            <person name="Pursley I."/>
            <person name="Horton D.L."/>
            <person name="Alikhan N.F."/>
            <person name="Baker D."/>
            <person name="Gharbi K."/>
            <person name="Hall N."/>
            <person name="Watson M."/>
            <person name="Adriaenssens E.M."/>
            <person name="Foster-Nyarko E."/>
            <person name="Jarju S."/>
            <person name="Secka A."/>
            <person name="Antonio M."/>
            <person name="Oren A."/>
            <person name="Chaudhuri R.R."/>
            <person name="La Ragione R."/>
            <person name="Hildebrand F."/>
            <person name="Pallen M.J."/>
        </authorList>
    </citation>
    <scope>NUCLEOTIDE SEQUENCE</scope>
    <source>
        <strain evidence="8">8207</strain>
    </source>
</reference>
<evidence type="ECO:0000256" key="5">
    <source>
        <dbReference type="ARBA" id="ARBA00022932"/>
    </source>
</evidence>
<dbReference type="InterPro" id="IPR027417">
    <property type="entry name" value="P-loop_NTPase"/>
</dbReference>
<dbReference type="SUPFAM" id="SSF52540">
    <property type="entry name" value="P-loop containing nucleoside triphosphate hydrolases"/>
    <property type="match status" value="1"/>
</dbReference>
<evidence type="ECO:0000313" key="9">
    <source>
        <dbReference type="Proteomes" id="UP000823630"/>
    </source>
</evidence>
<dbReference type="Gene3D" id="3.40.50.300">
    <property type="entry name" value="P-loop containing nucleotide triphosphate hydrolases"/>
    <property type="match status" value="1"/>
</dbReference>
<evidence type="ECO:0000256" key="1">
    <source>
        <dbReference type="ARBA" id="ARBA00012417"/>
    </source>
</evidence>
<dbReference type="GO" id="GO:0003677">
    <property type="term" value="F:DNA binding"/>
    <property type="evidence" value="ECO:0007669"/>
    <property type="project" value="InterPro"/>
</dbReference>
<dbReference type="Proteomes" id="UP000823630">
    <property type="component" value="Unassembled WGS sequence"/>
</dbReference>
<dbReference type="GO" id="GO:0003887">
    <property type="term" value="F:DNA-directed DNA polymerase activity"/>
    <property type="evidence" value="ECO:0007669"/>
    <property type="project" value="UniProtKB-KW"/>
</dbReference>
<keyword evidence="3 8" id="KW-0548">Nucleotidyltransferase</keyword>
<keyword evidence="2 8" id="KW-0808">Transferase</keyword>
<sequence>MKWKESDFNSGIDKIRAVLIYGPDAGQVDEYCDRATEKLEIEKDNLFALDSDELREKQDALFAESCSPSMFGGRKMVIISNASDSDAKLISDLVNHSGLCASVVITAGDLRAGGGLRSLFEGADNLAALACYTDDAKSLATLIRRELSAASGIQQITPDAMAYMTSHLGGDRGITRGFLAKIALYVDDKKIVELDDVEKCLPDTGAANTDDYLYSLTAGHVQQTMVALDRLLYDNAEPNMLLRMLDGHFKKLLTAVVEGQLPRLFWKVAEKFNQAMKIWTEPEIVAVLRRLNELEQQLRTTGMPAEILLRDFSLKLAMRAMKLSVKRRK</sequence>